<evidence type="ECO:0000259" key="2">
    <source>
        <dbReference type="PROSITE" id="PS50164"/>
    </source>
</evidence>
<evidence type="ECO:0000313" key="3">
    <source>
        <dbReference type="EMBL" id="RKR03624.1"/>
    </source>
</evidence>
<gene>
    <name evidence="3" type="ORF">C7435_0061</name>
</gene>
<dbReference type="SUPFAM" id="SSF82771">
    <property type="entry name" value="GIY-YIG endonuclease"/>
    <property type="match status" value="1"/>
</dbReference>
<feature type="domain" description="GIY-YIG" evidence="2">
    <location>
        <begin position="3"/>
        <end position="79"/>
    </location>
</feature>
<comment type="caution">
    <text evidence="3">The sequence shown here is derived from an EMBL/GenBank/DDBJ whole genome shotgun (WGS) entry which is preliminary data.</text>
</comment>
<dbReference type="AlphaFoldDB" id="A0A495DL25"/>
<dbReference type="PANTHER" id="PTHR34477:SF5">
    <property type="entry name" value="BSL5627 PROTEIN"/>
    <property type="match status" value="1"/>
</dbReference>
<dbReference type="RefSeq" id="WP_121209599.1">
    <property type="nucleotide sequence ID" value="NZ_RBIM01000001.1"/>
</dbReference>
<reference evidence="3 4" key="1">
    <citation type="submission" date="2018-10" db="EMBL/GenBank/DDBJ databases">
        <title>Genomic Encyclopedia of Type Strains, Phase IV (KMG-IV): sequencing the most valuable type-strain genomes for metagenomic binning, comparative biology and taxonomic classification.</title>
        <authorList>
            <person name="Goeker M."/>
        </authorList>
    </citation>
    <scope>NUCLEOTIDE SEQUENCE [LARGE SCALE GENOMIC DNA]</scope>
    <source>
        <strain evidence="3 4">DSM 4734</strain>
    </source>
</reference>
<sequence length="102" mass="12164">MAKHPCVYILASQRNGTLYIGVTGNIAMRVMLHRDGKGSAFTRKYGVHRLVWYEFHEDFGFAIEREKRLKNWRRSWKLELIEATNPDWDDLYDTIQMWAPMD</sequence>
<comment type="similarity">
    <text evidence="1">Belongs to the UPF0213 family.</text>
</comment>
<dbReference type="Proteomes" id="UP000273675">
    <property type="component" value="Unassembled WGS sequence"/>
</dbReference>
<dbReference type="InterPro" id="IPR035901">
    <property type="entry name" value="GIY-YIG_endonuc_sf"/>
</dbReference>
<dbReference type="PROSITE" id="PS50164">
    <property type="entry name" value="GIY_YIG"/>
    <property type="match status" value="1"/>
</dbReference>
<keyword evidence="3" id="KW-0255">Endonuclease</keyword>
<accession>A0A495DL25</accession>
<name>A0A495DL25_9PROT</name>
<keyword evidence="3" id="KW-0540">Nuclease</keyword>
<protein>
    <submittedName>
        <fullName evidence="3">Putative endonuclease</fullName>
    </submittedName>
</protein>
<dbReference type="InterPro" id="IPR050190">
    <property type="entry name" value="UPF0213_domain"/>
</dbReference>
<proteinExistence type="inferred from homology"/>
<dbReference type="Gene3D" id="3.40.1440.10">
    <property type="entry name" value="GIY-YIG endonuclease"/>
    <property type="match status" value="1"/>
</dbReference>
<dbReference type="EMBL" id="RBIM01000001">
    <property type="protein sequence ID" value="RKR03624.1"/>
    <property type="molecule type" value="Genomic_DNA"/>
</dbReference>
<evidence type="ECO:0000313" key="4">
    <source>
        <dbReference type="Proteomes" id="UP000273675"/>
    </source>
</evidence>
<dbReference type="CDD" id="cd10448">
    <property type="entry name" value="GIY-YIG_unchar_3"/>
    <property type="match status" value="1"/>
</dbReference>
<dbReference type="OrthoDB" id="287318at2"/>
<keyword evidence="3" id="KW-0378">Hydrolase</keyword>
<dbReference type="InterPro" id="IPR000305">
    <property type="entry name" value="GIY-YIG_endonuc"/>
</dbReference>
<evidence type="ECO:0000256" key="1">
    <source>
        <dbReference type="ARBA" id="ARBA00007435"/>
    </source>
</evidence>
<organism evidence="3 4">
    <name type="scientific">Maricaulis maris</name>
    <dbReference type="NCBI Taxonomy" id="74318"/>
    <lineage>
        <taxon>Bacteria</taxon>
        <taxon>Pseudomonadati</taxon>
        <taxon>Pseudomonadota</taxon>
        <taxon>Alphaproteobacteria</taxon>
        <taxon>Maricaulales</taxon>
        <taxon>Maricaulaceae</taxon>
        <taxon>Maricaulis</taxon>
    </lineage>
</organism>
<dbReference type="Pfam" id="PF01541">
    <property type="entry name" value="GIY-YIG"/>
    <property type="match status" value="1"/>
</dbReference>
<dbReference type="GO" id="GO:0004519">
    <property type="term" value="F:endonuclease activity"/>
    <property type="evidence" value="ECO:0007669"/>
    <property type="project" value="UniProtKB-KW"/>
</dbReference>
<dbReference type="PANTHER" id="PTHR34477">
    <property type="entry name" value="UPF0213 PROTEIN YHBQ"/>
    <property type="match status" value="1"/>
</dbReference>